<dbReference type="AlphaFoldDB" id="A0A2I2Z9B6"/>
<evidence type="ECO:0000256" key="3">
    <source>
        <dbReference type="ARBA" id="ARBA00023054"/>
    </source>
</evidence>
<evidence type="ECO:0000313" key="6">
    <source>
        <dbReference type="Ensembl" id="ENSGGOP00000043762.1"/>
    </source>
</evidence>
<evidence type="ECO:0000256" key="5">
    <source>
        <dbReference type="SAM" id="MobiDB-lite"/>
    </source>
</evidence>
<evidence type="ECO:0000256" key="1">
    <source>
        <dbReference type="ARBA" id="ARBA00006290"/>
    </source>
</evidence>
<dbReference type="PANTHER" id="PTHR13015">
    <property type="entry name" value="PROTEIN AD-016-RELATED"/>
    <property type="match status" value="1"/>
</dbReference>
<dbReference type="GO" id="GO:0006887">
    <property type="term" value="P:exocytosis"/>
    <property type="evidence" value="ECO:0000318"/>
    <property type="project" value="GO_Central"/>
</dbReference>
<dbReference type="GeneTree" id="ENSGT00940000166912"/>
<dbReference type="Bgee" id="ENSGGOG00000028028">
    <property type="expression patterns" value="Expressed in adult mammalian kidney"/>
</dbReference>
<evidence type="ECO:0000313" key="7">
    <source>
        <dbReference type="Proteomes" id="UP000001519"/>
    </source>
</evidence>
<feature type="region of interest" description="Disordered" evidence="5">
    <location>
        <begin position="87"/>
        <end position="117"/>
    </location>
</feature>
<reference evidence="7" key="1">
    <citation type="submission" date="2011-05" db="EMBL/GenBank/DDBJ databases">
        <title>Insights into the evolution of the great apes provided by the gorilla genome.</title>
        <authorList>
            <person name="Scally A."/>
        </authorList>
    </citation>
    <scope>NUCLEOTIDE SEQUENCE [LARGE SCALE GENOMIC DNA]</scope>
</reference>
<dbReference type="OMA" id="FGNKMED"/>
<dbReference type="Proteomes" id="UP000001519">
    <property type="component" value="Chromosome 8"/>
</dbReference>
<dbReference type="GO" id="GO:0071203">
    <property type="term" value="C:WASH complex"/>
    <property type="evidence" value="ECO:0000318"/>
    <property type="project" value="GO_Central"/>
</dbReference>
<dbReference type="EMBL" id="CABD030060099">
    <property type="status" value="NOT_ANNOTATED_CDS"/>
    <property type="molecule type" value="Genomic_DNA"/>
</dbReference>
<evidence type="ECO:0000256" key="2">
    <source>
        <dbReference type="ARBA" id="ARBA00013578"/>
    </source>
</evidence>
<proteinExistence type="inferred from homology"/>
<dbReference type="STRING" id="9593.ENSGGOP00000043762"/>
<dbReference type="FunFam" id="1.20.5.110:FF:000025">
    <property type="entry name" value="Putative WASH complex subunit CCDC53"/>
    <property type="match status" value="1"/>
</dbReference>
<keyword evidence="3" id="KW-0175">Coiled coil</keyword>
<sequence length="179" mass="19517">RWASSHGVRHDLTKVPTLQQKRTVAFLNQFVVHTVQFLKCFSTVCEEKLADLCLCIQQIETTLNILDTKLSSVSDLDDVTVEVSPLSVTTTSEQLQNSTQDSGPQESEGSAGNSLTVAKDPRYARNLKIAQVGVPAMAIRNKISKMISEGLVPDLPERPDAPVPDGEKESSDSESSFSN</sequence>
<dbReference type="InParanoid" id="A0A2I2Z9B6"/>
<dbReference type="Pfam" id="PF10152">
    <property type="entry name" value="CCDC53"/>
    <property type="match status" value="1"/>
</dbReference>
<dbReference type="GO" id="GO:0030041">
    <property type="term" value="P:actin filament polymerization"/>
    <property type="evidence" value="ECO:0000318"/>
    <property type="project" value="GO_Central"/>
</dbReference>
<reference evidence="6" key="3">
    <citation type="submission" date="2025-08" db="UniProtKB">
        <authorList>
            <consortium name="Ensembl"/>
        </authorList>
    </citation>
    <scope>IDENTIFICATION</scope>
</reference>
<reference evidence="6 7" key="2">
    <citation type="journal article" date="2012" name="Nature">
        <title>Insights into hominid evolution from the gorilla genome sequence.</title>
        <authorList>
            <person name="Scally A."/>
            <person name="Dutheil J.Y."/>
            <person name="Hillier L.W."/>
            <person name="Jordan G.E."/>
            <person name="Goodhead I."/>
            <person name="Herrero J."/>
            <person name="Hobolth A."/>
            <person name="Lappalainen T."/>
            <person name="Mailund T."/>
            <person name="Marques-Bonet T."/>
            <person name="McCarthy S."/>
            <person name="Montgomery S.H."/>
            <person name="Schwalie P.C."/>
            <person name="Tang Y.A."/>
            <person name="Ward M.C."/>
            <person name="Xue Y."/>
            <person name="Yngvadottir B."/>
            <person name="Alkan C."/>
            <person name="Andersen L.N."/>
            <person name="Ayub Q."/>
            <person name="Ball E.V."/>
            <person name="Beal K."/>
            <person name="Bradley B.J."/>
            <person name="Chen Y."/>
            <person name="Clee C.M."/>
            <person name="Fitzgerald S."/>
            <person name="Graves T.A."/>
            <person name="Gu Y."/>
            <person name="Heath P."/>
            <person name="Heger A."/>
            <person name="Karakoc E."/>
            <person name="Kolb-Kokocinski A."/>
            <person name="Laird G.K."/>
            <person name="Lunter G."/>
            <person name="Meader S."/>
            <person name="Mort M."/>
            <person name="Mullikin J.C."/>
            <person name="Munch K."/>
            <person name="O'Connor T.D."/>
            <person name="Phillips A.D."/>
            <person name="Prado-Martinez J."/>
            <person name="Rogers A.S."/>
            <person name="Sajjadian S."/>
            <person name="Schmidt D."/>
            <person name="Shaw K."/>
            <person name="Simpson J.T."/>
            <person name="Stenson P.D."/>
            <person name="Turner D.J."/>
            <person name="Vigilant L."/>
            <person name="Vilella A.J."/>
            <person name="Whitener W."/>
            <person name="Zhu B."/>
            <person name="Cooper D.N."/>
            <person name="de Jong P."/>
            <person name="Dermitzakis E.T."/>
            <person name="Eichler E.E."/>
            <person name="Flicek P."/>
            <person name="Goldman N."/>
            <person name="Mundy N.I."/>
            <person name="Ning Z."/>
            <person name="Odom D.T."/>
            <person name="Ponting C.P."/>
            <person name="Quail M.A."/>
            <person name="Ryder O.A."/>
            <person name="Searle S.M."/>
            <person name="Warren W.C."/>
            <person name="Wilson R.K."/>
            <person name="Schierup M.H."/>
            <person name="Rogers J."/>
            <person name="Tyler-Smith C."/>
            <person name="Durbin R."/>
        </authorList>
    </citation>
    <scope>NUCLEOTIDE SEQUENCE [LARGE SCALE GENOMIC DNA]</scope>
</reference>
<accession>A0A2I2Z9B6</accession>
<name>A0A2I2Z9B6_GORGO</name>
<feature type="compositionally biased region" description="Polar residues" evidence="5">
    <location>
        <begin position="87"/>
        <end position="116"/>
    </location>
</feature>
<protein>
    <recommendedName>
        <fullName evidence="2">WASH complex subunit 3</fullName>
    </recommendedName>
    <alternativeName>
        <fullName evidence="4">Coiled-coil domain-containing protein 53</fullName>
    </alternativeName>
</protein>
<organism evidence="6 7">
    <name type="scientific">Gorilla gorilla gorilla</name>
    <name type="common">Western lowland gorilla</name>
    <dbReference type="NCBI Taxonomy" id="9595"/>
    <lineage>
        <taxon>Eukaryota</taxon>
        <taxon>Metazoa</taxon>
        <taxon>Chordata</taxon>
        <taxon>Craniata</taxon>
        <taxon>Vertebrata</taxon>
        <taxon>Euteleostomi</taxon>
        <taxon>Mammalia</taxon>
        <taxon>Eutheria</taxon>
        <taxon>Euarchontoglires</taxon>
        <taxon>Primates</taxon>
        <taxon>Haplorrhini</taxon>
        <taxon>Catarrhini</taxon>
        <taxon>Hominidae</taxon>
        <taxon>Gorilla</taxon>
    </lineage>
</organism>
<dbReference type="PANTHER" id="PTHR13015:SF1">
    <property type="entry name" value="WASH COMPLEX SUBUNIT 3"/>
    <property type="match status" value="1"/>
</dbReference>
<reference evidence="6" key="4">
    <citation type="submission" date="2025-09" db="UniProtKB">
        <authorList>
            <consortium name="Ensembl"/>
        </authorList>
    </citation>
    <scope>IDENTIFICATION</scope>
</reference>
<dbReference type="Ensembl" id="ENSGGOT00000031953.2">
    <property type="protein sequence ID" value="ENSGGOP00000043762.1"/>
    <property type="gene ID" value="ENSGGOG00000028028.2"/>
</dbReference>
<dbReference type="InterPro" id="IPR019309">
    <property type="entry name" value="WASHC3"/>
</dbReference>
<feature type="region of interest" description="Disordered" evidence="5">
    <location>
        <begin position="149"/>
        <end position="179"/>
    </location>
</feature>
<evidence type="ECO:0000256" key="4">
    <source>
        <dbReference type="ARBA" id="ARBA00030721"/>
    </source>
</evidence>
<keyword evidence="7" id="KW-1185">Reference proteome</keyword>
<feature type="compositionally biased region" description="Basic and acidic residues" evidence="5">
    <location>
        <begin position="155"/>
        <end position="171"/>
    </location>
</feature>
<comment type="similarity">
    <text evidence="1">Belongs to the CCDC53 family.</text>
</comment>